<proteinExistence type="predicted"/>
<dbReference type="AlphaFoldDB" id="A0A8H7RV32"/>
<gene>
    <name evidence="1" type="ORF">INT45_004598</name>
</gene>
<evidence type="ECO:0000313" key="1">
    <source>
        <dbReference type="EMBL" id="KAG2217143.1"/>
    </source>
</evidence>
<feature type="non-terminal residue" evidence="1">
    <location>
        <position position="1"/>
    </location>
</feature>
<evidence type="ECO:0000313" key="2">
    <source>
        <dbReference type="Proteomes" id="UP000646827"/>
    </source>
</evidence>
<keyword evidence="2" id="KW-1185">Reference proteome</keyword>
<organism evidence="1 2">
    <name type="scientific">Circinella minor</name>
    <dbReference type="NCBI Taxonomy" id="1195481"/>
    <lineage>
        <taxon>Eukaryota</taxon>
        <taxon>Fungi</taxon>
        <taxon>Fungi incertae sedis</taxon>
        <taxon>Mucoromycota</taxon>
        <taxon>Mucoromycotina</taxon>
        <taxon>Mucoromycetes</taxon>
        <taxon>Mucorales</taxon>
        <taxon>Lichtheimiaceae</taxon>
        <taxon>Circinella</taxon>
    </lineage>
</organism>
<accession>A0A8H7RV32</accession>
<dbReference type="Proteomes" id="UP000646827">
    <property type="component" value="Unassembled WGS sequence"/>
</dbReference>
<comment type="caution">
    <text evidence="1">The sequence shown here is derived from an EMBL/GenBank/DDBJ whole genome shotgun (WGS) entry which is preliminary data.</text>
</comment>
<dbReference type="EMBL" id="JAEPRB010000323">
    <property type="protein sequence ID" value="KAG2217143.1"/>
    <property type="molecule type" value="Genomic_DNA"/>
</dbReference>
<reference evidence="1 2" key="1">
    <citation type="submission" date="2020-12" db="EMBL/GenBank/DDBJ databases">
        <title>Metabolic potential, ecology and presence of endohyphal bacteria is reflected in genomic diversity of Mucoromycotina.</title>
        <authorList>
            <person name="Muszewska A."/>
            <person name="Okrasinska A."/>
            <person name="Steczkiewicz K."/>
            <person name="Drgas O."/>
            <person name="Orlowska M."/>
            <person name="Perlinska-Lenart U."/>
            <person name="Aleksandrzak-Piekarczyk T."/>
            <person name="Szatraj K."/>
            <person name="Zielenkiewicz U."/>
            <person name="Pilsyk S."/>
            <person name="Malc E."/>
            <person name="Mieczkowski P."/>
            <person name="Kruszewska J.S."/>
            <person name="Biernat P."/>
            <person name="Pawlowska J."/>
        </authorList>
    </citation>
    <scope>NUCLEOTIDE SEQUENCE [LARGE SCALE GENOMIC DNA]</scope>
    <source>
        <strain evidence="1 2">CBS 142.35</strain>
    </source>
</reference>
<sequence length="77" mass="8967">MIKFVEFKWCEAEYKSTKEIYLKEGDDDGRATQAAKNINGLVYTIKQSGNMLMLELPTTWDDRLLILDFLELLATLY</sequence>
<name>A0A8H7RV32_9FUNG</name>
<protein>
    <submittedName>
        <fullName evidence="1">Uncharacterized protein</fullName>
    </submittedName>
</protein>